<proteinExistence type="predicted"/>
<keyword evidence="1" id="KW-0328">Glycosyltransferase</keyword>
<dbReference type="InterPro" id="IPR054396">
    <property type="entry name" value="GtfA_EBD"/>
</dbReference>
<dbReference type="EMBL" id="WMYY01000003">
    <property type="protein sequence ID" value="MTR66457.1"/>
    <property type="molecule type" value="Genomic_DNA"/>
</dbReference>
<dbReference type="SUPFAM" id="SSF53756">
    <property type="entry name" value="UDP-Glycosyltransferase/glycogen phosphorylase"/>
    <property type="match status" value="1"/>
</dbReference>
<feature type="domain" description="GtfA extended beta-sheet meander" evidence="4">
    <location>
        <begin position="96"/>
        <end position="184"/>
    </location>
</feature>
<dbReference type="Proteomes" id="UP000460220">
    <property type="component" value="Unassembled WGS sequence"/>
</dbReference>
<dbReference type="PANTHER" id="PTHR12526">
    <property type="entry name" value="GLYCOSYLTRANSFERASE"/>
    <property type="match status" value="1"/>
</dbReference>
<keyword evidence="2 6" id="KW-0808">Transferase</keyword>
<dbReference type="Gene3D" id="3.40.50.2000">
    <property type="entry name" value="Glycogen Phosphorylase B"/>
    <property type="match status" value="2"/>
</dbReference>
<dbReference type="RefSeq" id="WP_155126526.1">
    <property type="nucleotide sequence ID" value="NZ_WMYY01000003.1"/>
</dbReference>
<evidence type="ECO:0000256" key="1">
    <source>
        <dbReference type="ARBA" id="ARBA00022676"/>
    </source>
</evidence>
<accession>A0A6A8V318</accession>
<name>A0A6A8V318_STRPA</name>
<feature type="domain" description="Glycosyl transferase family 1" evidence="3">
    <location>
        <begin position="310"/>
        <end position="435"/>
    </location>
</feature>
<dbReference type="GO" id="GO:0016757">
    <property type="term" value="F:glycosyltransferase activity"/>
    <property type="evidence" value="ECO:0007669"/>
    <property type="project" value="UniProtKB-KW"/>
</dbReference>
<evidence type="ECO:0000313" key="6">
    <source>
        <dbReference type="EMBL" id="MTS00422.1"/>
    </source>
</evidence>
<dbReference type="Pfam" id="PF22145">
    <property type="entry name" value="GtfA_EBD"/>
    <property type="match status" value="1"/>
</dbReference>
<gene>
    <name evidence="5" type="ORF">GMC73_04120</name>
    <name evidence="6" type="ORF">GMC90_00940</name>
</gene>
<protein>
    <submittedName>
        <fullName evidence="6">Glycosyltransferase</fullName>
    </submittedName>
</protein>
<evidence type="ECO:0000256" key="2">
    <source>
        <dbReference type="ARBA" id="ARBA00022679"/>
    </source>
</evidence>
<dbReference type="InterPro" id="IPR001296">
    <property type="entry name" value="Glyco_trans_1"/>
</dbReference>
<evidence type="ECO:0000313" key="5">
    <source>
        <dbReference type="EMBL" id="MTR66457.1"/>
    </source>
</evidence>
<dbReference type="AlphaFoldDB" id="A0A6A8V318"/>
<reference evidence="6 7" key="1">
    <citation type="journal article" date="2019" name="Nat. Med.">
        <title>A library of human gut bacterial isolates paired with longitudinal multiomics data enables mechanistic microbiome research.</title>
        <authorList>
            <person name="Poyet M."/>
            <person name="Groussin M."/>
            <person name="Gibbons S.M."/>
            <person name="Avila-Pacheco J."/>
            <person name="Jiang X."/>
            <person name="Kearney S.M."/>
            <person name="Perrotta A.R."/>
            <person name="Berdy B."/>
            <person name="Zhao S."/>
            <person name="Lieberman T.D."/>
            <person name="Swanson P.K."/>
            <person name="Smith M."/>
            <person name="Roesemann S."/>
            <person name="Alexander J.E."/>
            <person name="Rich S.A."/>
            <person name="Livny J."/>
            <person name="Vlamakis H."/>
            <person name="Clish C."/>
            <person name="Bullock K."/>
            <person name="Deik A."/>
            <person name="Scott J."/>
            <person name="Pierce K.A."/>
            <person name="Xavier R.J."/>
            <person name="Alm E.J."/>
        </authorList>
    </citation>
    <scope>NUCLEOTIDE SEQUENCE</scope>
    <source>
        <strain evidence="5 7">BIOML-A12</strain>
        <strain evidence="6">BIOML-A6</strain>
    </source>
</reference>
<comment type="caution">
    <text evidence="6">The sequence shown here is derived from an EMBL/GenBank/DDBJ whole genome shotgun (WGS) entry which is preliminary data.</text>
</comment>
<dbReference type="PANTHER" id="PTHR12526:SF629">
    <property type="entry name" value="TEICHURONIC ACID BIOSYNTHESIS GLYCOSYLTRANSFERASE TUAH-RELATED"/>
    <property type="match status" value="1"/>
</dbReference>
<evidence type="ECO:0000313" key="7">
    <source>
        <dbReference type="Proteomes" id="UP000460220"/>
    </source>
</evidence>
<dbReference type="Pfam" id="PF00534">
    <property type="entry name" value="Glycos_transf_1"/>
    <property type="match status" value="1"/>
</dbReference>
<organism evidence="6">
    <name type="scientific">Streptococcus parasanguinis</name>
    <dbReference type="NCBI Taxonomy" id="1318"/>
    <lineage>
        <taxon>Bacteria</taxon>
        <taxon>Bacillati</taxon>
        <taxon>Bacillota</taxon>
        <taxon>Bacilli</taxon>
        <taxon>Lactobacillales</taxon>
        <taxon>Streptococcaceae</taxon>
        <taxon>Streptococcus</taxon>
    </lineage>
</organism>
<sequence length="497" mass="57203">MTIYTFNLLVGYEPNGVDVAQASRAKILRGLGVTAKFVFTTWPTPEKLAYYLSLGHRDEELLFAHLTFTDQKTSVPQKTVGDLQMEFQLTRLDTIEKTEGAIRYQFADKNELTFHLDPYHPDCVRYVDYLLAGNMIKREYYGACKLATEYFQYGRILRRTYHNQDGSIAFEELRLGESWLYKLEPEVLTNHTEVMRRFLLQLSLKEEDLILLDRASRMDFARPLLEKDAPSKLAMVFHSEHEFENGHLNYEYYYVFKYAKRFDYFITATDLQKEVLEQTLAKQGCKGIPIYSIPVGHLEELTESQGDRSPFSVLTASRLDPRKRVDLAIRVVAQAHEQLPALQFDIYGKGGEADNLRHLIQELAAQDYIHLRGHADLQQIYPCYQVYLTTSQWETFGLTLMEAAGAGLVLLGFDARYGNPTFIKEGENGFLVPYSEIMPEEQLVKELAEKLVQLFESDLAPFHQASYDLASSYLTSNVQEVWKETLMEMGQLGGKEI</sequence>
<evidence type="ECO:0000259" key="3">
    <source>
        <dbReference type="Pfam" id="PF00534"/>
    </source>
</evidence>
<dbReference type="EMBL" id="WMZE01000001">
    <property type="protein sequence ID" value="MTS00422.1"/>
    <property type="molecule type" value="Genomic_DNA"/>
</dbReference>
<evidence type="ECO:0000259" key="4">
    <source>
        <dbReference type="Pfam" id="PF22145"/>
    </source>
</evidence>